<dbReference type="GO" id="GO:0004619">
    <property type="term" value="F:phosphoglycerate mutase activity"/>
    <property type="evidence" value="ECO:0007669"/>
    <property type="project" value="UniProtKB-EC"/>
</dbReference>
<organism evidence="8 9">
    <name type="scientific">Novymonas esmeraldas</name>
    <dbReference type="NCBI Taxonomy" id="1808958"/>
    <lineage>
        <taxon>Eukaryota</taxon>
        <taxon>Discoba</taxon>
        <taxon>Euglenozoa</taxon>
        <taxon>Kinetoplastea</taxon>
        <taxon>Metakinetoplastina</taxon>
        <taxon>Trypanosomatida</taxon>
        <taxon>Trypanosomatidae</taxon>
        <taxon>Novymonas</taxon>
    </lineage>
</organism>
<gene>
    <name evidence="8" type="ORF">NESM_000754600</name>
</gene>
<dbReference type="Pfam" id="PF10143">
    <property type="entry name" value="PhosphMutase"/>
    <property type="match status" value="1"/>
</dbReference>
<evidence type="ECO:0000256" key="1">
    <source>
        <dbReference type="ARBA" id="ARBA00000370"/>
    </source>
</evidence>
<comment type="pathway">
    <text evidence="3">Carbohydrate degradation.</text>
</comment>
<dbReference type="InterPro" id="IPR036568">
    <property type="entry name" value="GGCT-like_sf"/>
</dbReference>
<evidence type="ECO:0000313" key="8">
    <source>
        <dbReference type="EMBL" id="KAK7197994.1"/>
    </source>
</evidence>
<dbReference type="InterPro" id="IPR004456">
    <property type="entry name" value="Pglycerate_mutase_ApgM"/>
</dbReference>
<dbReference type="Proteomes" id="UP001430356">
    <property type="component" value="Unassembled WGS sequence"/>
</dbReference>
<keyword evidence="5" id="KW-0324">Glycolysis</keyword>
<evidence type="ECO:0000259" key="7">
    <source>
        <dbReference type="Pfam" id="PF06094"/>
    </source>
</evidence>
<sequence length="820" mass="86266">MLSYLVFVYGTLLRGENNYPYWLADDAEAVFVARGRTVSRYPFFVNLAPDHPGCSPCVLNQPDCDVPGCARVEGELFLVSAKMKAWLDVLEDISGGSYVSLPTSVEVCEAPTASFQARGGAAAAAASLQWPSPVSGGAVTTTAALYFRTKGYPVDWDSPTPRSSSRLLSRFSAADMLRAYGARFSGGLPAHLRGGRGGTVARALQAELNALPEPHWPPSTIAYHAAGTAAAAECAGAASSGEPNPAASSTPLCHGAPLFPRPIVLFIIDGIGDNTYCELGGRTPLEVVAGVPAASRRAPQSSGPGRAATPAMVVTESMLADCSAGAALRETANAYVSPGINVVSRHGVSGLMDPYMAGKSCGSDTAHLSMFGYPPTTYYRGRGAYEALGAGLEMGEEDVAFKSNFATFADPAEELYGDEDAALEARAVSSAAATDQYVTHRRCDRDFTVEGPVLCDALHGTIITADVRGVPFECPHSIKMQYATEHRCGVALTGGQRVARADGATELRGILSDKISGTDPLKDGRLLLHCTPTVAETHPEYAAALYTCRLVEAASAALTRGLKAHPVNEARRQHNRAIASTAASSAEAAARKNVANLVLFRGAAKKGWVPTFAVRHGLHGLILAPTCIIKGLGICCGLSGEESKADDPTGLGSLLGATGDYHSDLMVKVRAALHALRVLDSPASDAAAVRADDPRYNFVVVHVKGVDDAGHDKSLPQKLEMLRRCGLAMEALWDGLPDGATMAVVADHSTPLGIGDHCCEPVPVSMAVKRTGSAPARSAGPRDNVEYYSEVLAEAGALGRFRGDELVSLMKRVHHHYHYQ</sequence>
<feature type="domain" description="Gamma-glutamylcyclotransferase AIG2-like" evidence="7">
    <location>
        <begin position="6"/>
        <end position="107"/>
    </location>
</feature>
<dbReference type="InterPro" id="IPR009288">
    <property type="entry name" value="AIG2-like_dom"/>
</dbReference>
<dbReference type="InterPro" id="IPR013024">
    <property type="entry name" value="GGCT-like"/>
</dbReference>
<dbReference type="FunFam" id="3.30.70.2130:FF:000001">
    <property type="entry name" value="2,3-bisphosphoglycerate-independent phosphoglycerate mutase-like"/>
    <property type="match status" value="1"/>
</dbReference>
<feature type="domain" description="Metalloenzyme" evidence="6">
    <location>
        <begin position="333"/>
        <end position="803"/>
    </location>
</feature>
<name>A0AAW0EW68_9TRYP</name>
<dbReference type="Gene3D" id="3.30.70.2130">
    <property type="entry name" value="Metalloenzyme domain"/>
    <property type="match status" value="1"/>
</dbReference>
<dbReference type="InterPro" id="IPR017850">
    <property type="entry name" value="Alkaline_phosphatase_core_sf"/>
</dbReference>
<dbReference type="Gene3D" id="3.10.490.10">
    <property type="entry name" value="Gamma-glutamyl cyclotransferase-like"/>
    <property type="match status" value="1"/>
</dbReference>
<evidence type="ECO:0000256" key="5">
    <source>
        <dbReference type="ARBA" id="ARBA00023152"/>
    </source>
</evidence>
<dbReference type="SUPFAM" id="SSF53649">
    <property type="entry name" value="Alkaline phosphatase-like"/>
    <property type="match status" value="1"/>
</dbReference>
<comment type="similarity">
    <text evidence="4">Belongs to the BPG-independent phosphoglycerate mutase family. A-PGAM subfamily.</text>
</comment>
<dbReference type="InterPro" id="IPR006124">
    <property type="entry name" value="Metalloenzyme"/>
</dbReference>
<reference evidence="8 9" key="1">
    <citation type="journal article" date="2021" name="MBio">
        <title>A New Model Trypanosomatid, Novymonas esmeraldas: Genomic Perception of Its 'Candidatus Pandoraea novymonadis' Endosymbiont.</title>
        <authorList>
            <person name="Zakharova A."/>
            <person name="Saura A."/>
            <person name="Butenko A."/>
            <person name="Podesvova L."/>
            <person name="Warmusova S."/>
            <person name="Kostygov A.Y."/>
            <person name="Nenarokova A."/>
            <person name="Lukes J."/>
            <person name="Opperdoes F.R."/>
            <person name="Yurchenko V."/>
        </authorList>
    </citation>
    <scope>NUCLEOTIDE SEQUENCE [LARGE SCALE GENOMIC DNA]</scope>
    <source>
        <strain evidence="8 9">E262AT.01</strain>
    </source>
</reference>
<protein>
    <submittedName>
        <fullName evidence="8">2,3-bisphosphoglycerate-independent phosphoglycerate mutase-like</fullName>
    </submittedName>
</protein>
<evidence type="ECO:0000313" key="9">
    <source>
        <dbReference type="Proteomes" id="UP001430356"/>
    </source>
</evidence>
<dbReference type="AlphaFoldDB" id="A0AAW0EW68"/>
<dbReference type="FunFam" id="3.40.720.10:FF:000103">
    <property type="entry name" value="2,3-bisphosphoglycerate-independent phosphoglycerate mutase-like"/>
    <property type="match status" value="1"/>
</dbReference>
<comment type="catalytic activity">
    <reaction evidence="1">
        <text>(2R)-2-phosphoglycerate = (2R)-3-phosphoglycerate</text>
        <dbReference type="Rhea" id="RHEA:15901"/>
        <dbReference type="ChEBI" id="CHEBI:58272"/>
        <dbReference type="ChEBI" id="CHEBI:58289"/>
        <dbReference type="EC" id="5.4.2.12"/>
    </reaction>
</comment>
<dbReference type="Gene3D" id="3.40.720.10">
    <property type="entry name" value="Alkaline Phosphatase, subunit A"/>
    <property type="match status" value="1"/>
</dbReference>
<dbReference type="EMBL" id="JAECZO010000127">
    <property type="protein sequence ID" value="KAK7197994.1"/>
    <property type="molecule type" value="Genomic_DNA"/>
</dbReference>
<dbReference type="CDD" id="cd06661">
    <property type="entry name" value="GGCT_like"/>
    <property type="match status" value="1"/>
</dbReference>
<comment type="function">
    <text evidence="2">Catalyzes the interconversion of 2-phosphoglycerate and 3-phosphoglycerate.</text>
</comment>
<dbReference type="Pfam" id="PF06094">
    <property type="entry name" value="GGACT"/>
    <property type="match status" value="1"/>
</dbReference>
<dbReference type="GO" id="GO:0046872">
    <property type="term" value="F:metal ion binding"/>
    <property type="evidence" value="ECO:0007669"/>
    <property type="project" value="InterPro"/>
</dbReference>
<proteinExistence type="inferred from homology"/>
<dbReference type="InterPro" id="IPR042253">
    <property type="entry name" value="Pglycerate_mutase_ApgM_sf"/>
</dbReference>
<dbReference type="GO" id="GO:0006096">
    <property type="term" value="P:glycolytic process"/>
    <property type="evidence" value="ECO:0007669"/>
    <property type="project" value="UniProtKB-KW"/>
</dbReference>
<dbReference type="CDD" id="cd16011">
    <property type="entry name" value="iPGM_like"/>
    <property type="match status" value="1"/>
</dbReference>
<dbReference type="PANTHER" id="PTHR31209">
    <property type="entry name" value="COFACTOR-INDEPENDENT PHOSPHOGLYCERATE MUTASE"/>
    <property type="match status" value="1"/>
</dbReference>
<evidence type="ECO:0000256" key="4">
    <source>
        <dbReference type="ARBA" id="ARBA00005524"/>
    </source>
</evidence>
<dbReference type="FunFam" id="3.10.490.10:FF:000025">
    <property type="entry name" value="2,3-bisphosphoglycerate-independent phosphoglycerate mutase-like"/>
    <property type="match status" value="1"/>
</dbReference>
<dbReference type="Pfam" id="PF01676">
    <property type="entry name" value="Metalloenzyme"/>
    <property type="match status" value="1"/>
</dbReference>
<keyword evidence="9" id="KW-1185">Reference proteome</keyword>
<evidence type="ECO:0000256" key="3">
    <source>
        <dbReference type="ARBA" id="ARBA00004921"/>
    </source>
</evidence>
<dbReference type="SUPFAM" id="SSF110857">
    <property type="entry name" value="Gamma-glutamyl cyclotransferase-like"/>
    <property type="match status" value="1"/>
</dbReference>
<evidence type="ECO:0000256" key="2">
    <source>
        <dbReference type="ARBA" id="ARBA00002315"/>
    </source>
</evidence>
<dbReference type="PANTHER" id="PTHR31209:SF0">
    <property type="entry name" value="METALLOENZYME DOMAIN-CONTAINING PROTEIN"/>
    <property type="match status" value="1"/>
</dbReference>
<evidence type="ECO:0000259" key="6">
    <source>
        <dbReference type="Pfam" id="PF01676"/>
    </source>
</evidence>
<comment type="caution">
    <text evidence="8">The sequence shown here is derived from an EMBL/GenBank/DDBJ whole genome shotgun (WGS) entry which is preliminary data.</text>
</comment>
<accession>A0AAW0EW68</accession>